<feature type="transmembrane region" description="Helical" evidence="1">
    <location>
        <begin position="151"/>
        <end position="170"/>
    </location>
</feature>
<keyword evidence="1" id="KW-0472">Membrane</keyword>
<dbReference type="Proteomes" id="UP000184260">
    <property type="component" value="Unassembled WGS sequence"/>
</dbReference>
<name>A0A1M7FW27_9FLAO</name>
<gene>
    <name evidence="2" type="ORF">SAMN05443669_102157</name>
</gene>
<dbReference type="EMBL" id="FRBU01000021">
    <property type="protein sequence ID" value="SHM07897.1"/>
    <property type="molecule type" value="Genomic_DNA"/>
</dbReference>
<reference evidence="3" key="1">
    <citation type="submission" date="2016-11" db="EMBL/GenBank/DDBJ databases">
        <authorList>
            <person name="Varghese N."/>
            <person name="Submissions S."/>
        </authorList>
    </citation>
    <scope>NUCLEOTIDE SEQUENCE [LARGE SCALE GENOMIC DNA]</scope>
    <source>
        <strain evidence="3">DSM 3661</strain>
    </source>
</reference>
<feature type="transmembrane region" description="Helical" evidence="1">
    <location>
        <begin position="94"/>
        <end position="114"/>
    </location>
</feature>
<feature type="transmembrane region" description="Helical" evidence="1">
    <location>
        <begin position="120"/>
        <end position="139"/>
    </location>
</feature>
<keyword evidence="1" id="KW-0812">Transmembrane</keyword>
<proteinExistence type="predicted"/>
<evidence type="ECO:0000256" key="1">
    <source>
        <dbReference type="SAM" id="Phobius"/>
    </source>
</evidence>
<keyword evidence="3" id="KW-1185">Reference proteome</keyword>
<sequence length="222" mass="26410">MKLTNQQIQCISNHIESKDIKWYELQLELTDHMVTSMEEFWEQNPELSFEQVKENTFKKFTKPELKAIEKQRKQILVEEYNKQQRKMVGTYFKFPKIMGCILLVIISFKVSFYFESPYKYILALFWSLYVLAIPLLYFFHKNRKINGKRFLAIESVHPYLTIMGVPQLGMCSINPFKEEINQYPAVVLVFCLIWTLGILFVASATYLQKQSINTIRKQYQLS</sequence>
<feature type="transmembrane region" description="Helical" evidence="1">
    <location>
        <begin position="182"/>
        <end position="207"/>
    </location>
</feature>
<organism evidence="2 3">
    <name type="scientific">Flavobacterium xanthum</name>
    <dbReference type="NCBI Taxonomy" id="69322"/>
    <lineage>
        <taxon>Bacteria</taxon>
        <taxon>Pseudomonadati</taxon>
        <taxon>Bacteroidota</taxon>
        <taxon>Flavobacteriia</taxon>
        <taxon>Flavobacteriales</taxon>
        <taxon>Flavobacteriaceae</taxon>
        <taxon>Flavobacterium</taxon>
    </lineage>
</organism>
<dbReference type="AlphaFoldDB" id="A0A1M7FW27"/>
<evidence type="ECO:0000313" key="2">
    <source>
        <dbReference type="EMBL" id="SHM07897.1"/>
    </source>
</evidence>
<dbReference type="STRING" id="69322.SAMN05443669_102157"/>
<evidence type="ECO:0000313" key="3">
    <source>
        <dbReference type="Proteomes" id="UP000184260"/>
    </source>
</evidence>
<accession>A0A1M7FW27</accession>
<protein>
    <submittedName>
        <fullName evidence="2">Uncharacterized protein</fullName>
    </submittedName>
</protein>
<keyword evidence="1" id="KW-1133">Transmembrane helix</keyword>